<dbReference type="GO" id="GO:0016020">
    <property type="term" value="C:membrane"/>
    <property type="evidence" value="ECO:0007669"/>
    <property type="project" value="InterPro"/>
</dbReference>
<feature type="transmembrane region" description="Helical" evidence="6">
    <location>
        <begin position="83"/>
        <end position="102"/>
    </location>
</feature>
<dbReference type="InterPro" id="IPR004089">
    <property type="entry name" value="MCPsignal_dom"/>
</dbReference>
<dbReference type="PROSITE" id="PS50111">
    <property type="entry name" value="CHEMOTAXIS_TRANSDUC_2"/>
    <property type="match status" value="1"/>
</dbReference>
<keyword evidence="3 5" id="KW-0807">Transducer</keyword>
<dbReference type="PRINTS" id="PR00260">
    <property type="entry name" value="CHEMTRNSDUCR"/>
</dbReference>
<dbReference type="RefSeq" id="WP_223203508.1">
    <property type="nucleotide sequence ID" value="NZ_BAABBJ010000009.1"/>
</dbReference>
<dbReference type="SUPFAM" id="SSF58104">
    <property type="entry name" value="Methyl-accepting chemotaxis protein (MCP) signaling domain"/>
    <property type="match status" value="1"/>
</dbReference>
<evidence type="ECO:0008006" key="11">
    <source>
        <dbReference type="Google" id="ProtNLM"/>
    </source>
</evidence>
<dbReference type="GO" id="GO:0007165">
    <property type="term" value="P:signal transduction"/>
    <property type="evidence" value="ECO:0007669"/>
    <property type="project" value="UniProtKB-KW"/>
</dbReference>
<dbReference type="Gene3D" id="1.10.287.950">
    <property type="entry name" value="Methyl-accepting chemotaxis protein"/>
    <property type="match status" value="1"/>
</dbReference>
<keyword evidence="1 6" id="KW-0812">Transmembrane</keyword>
<evidence type="ECO:0000259" key="8">
    <source>
        <dbReference type="PROSITE" id="PS50885"/>
    </source>
</evidence>
<sequence length="422" mass="43052">MGIPARSTSVRTPSQPDVPPYSAELNGVQRWFADRGVRAKVAMLATVMVVLLGTTVVVALRGIDAMTRVSGDAAALTEQARSTRTWLLVLAVVAAVVGFSLARVGSRSMTRELDRMVTVALAVERGDLTVRSRLDNADQIGVAGRALDSGLDALRASLGGVTHEVGALSGGARALADGNRELTSTSGRMEQEAQAVASAAGQVSVTVQAVAAGAEQMGASIREIASSTSEAVKVAADASGVAGEAVATVGRLGESSVQIGTVLRLITSIAEQTNLLALNATIEAARAGEAGKGFAVVAGEVKELAGETARATEEIGRRIDAIQADTTAAVDSIGRITEIIAAISSYQSTIAAAVEEQTATTAEMSRGVAEAASGVGEIASRTSSVADSTATTSRELEQESVVVTELSSGFGRLDDLVSAFRV</sequence>
<feature type="domain" description="Methyl-accepting transducer" evidence="7">
    <location>
        <begin position="171"/>
        <end position="397"/>
    </location>
</feature>
<feature type="transmembrane region" description="Helical" evidence="6">
    <location>
        <begin position="41"/>
        <end position="63"/>
    </location>
</feature>
<gene>
    <name evidence="9" type="ORF">CSO01_13860</name>
</gene>
<evidence type="ECO:0000259" key="7">
    <source>
        <dbReference type="PROSITE" id="PS50111"/>
    </source>
</evidence>
<organism evidence="9 10">
    <name type="scientific">Cellulomonas soli</name>
    <dbReference type="NCBI Taxonomy" id="931535"/>
    <lineage>
        <taxon>Bacteria</taxon>
        <taxon>Bacillati</taxon>
        <taxon>Actinomycetota</taxon>
        <taxon>Actinomycetes</taxon>
        <taxon>Micrococcales</taxon>
        <taxon>Cellulomonadaceae</taxon>
        <taxon>Cellulomonas</taxon>
    </lineage>
</organism>
<comment type="similarity">
    <text evidence="4">Belongs to the methyl-accepting chemotaxis (MCP) protein family.</text>
</comment>
<evidence type="ECO:0000256" key="2">
    <source>
        <dbReference type="ARBA" id="ARBA00022989"/>
    </source>
</evidence>
<protein>
    <recommendedName>
        <fullName evidence="11">Methyl-accepting chemotaxis protein</fullName>
    </recommendedName>
</protein>
<dbReference type="InterPro" id="IPR003660">
    <property type="entry name" value="HAMP_dom"/>
</dbReference>
<evidence type="ECO:0000256" key="6">
    <source>
        <dbReference type="SAM" id="Phobius"/>
    </source>
</evidence>
<dbReference type="GO" id="GO:0004888">
    <property type="term" value="F:transmembrane signaling receptor activity"/>
    <property type="evidence" value="ECO:0007669"/>
    <property type="project" value="InterPro"/>
</dbReference>
<dbReference type="Pfam" id="PF00015">
    <property type="entry name" value="MCPsignal"/>
    <property type="match status" value="1"/>
</dbReference>
<keyword evidence="10" id="KW-1185">Reference proteome</keyword>
<dbReference type="GO" id="GO:0006935">
    <property type="term" value="P:chemotaxis"/>
    <property type="evidence" value="ECO:0007669"/>
    <property type="project" value="InterPro"/>
</dbReference>
<dbReference type="AlphaFoldDB" id="A0A512PBS8"/>
<dbReference type="Proteomes" id="UP000321798">
    <property type="component" value="Unassembled WGS sequence"/>
</dbReference>
<evidence type="ECO:0000256" key="3">
    <source>
        <dbReference type="ARBA" id="ARBA00023224"/>
    </source>
</evidence>
<name>A0A512PBS8_9CELL</name>
<keyword evidence="2 6" id="KW-1133">Transmembrane helix</keyword>
<dbReference type="PANTHER" id="PTHR32089">
    <property type="entry name" value="METHYL-ACCEPTING CHEMOTAXIS PROTEIN MCPB"/>
    <property type="match status" value="1"/>
</dbReference>
<accession>A0A512PBS8</accession>
<dbReference type="InterPro" id="IPR004090">
    <property type="entry name" value="Chemotax_Me-accpt_rcpt"/>
</dbReference>
<dbReference type="SMART" id="SM00283">
    <property type="entry name" value="MA"/>
    <property type="match status" value="1"/>
</dbReference>
<comment type="caution">
    <text evidence="9">The sequence shown here is derived from an EMBL/GenBank/DDBJ whole genome shotgun (WGS) entry which is preliminary data.</text>
</comment>
<keyword evidence="6" id="KW-0472">Membrane</keyword>
<evidence type="ECO:0000313" key="10">
    <source>
        <dbReference type="Proteomes" id="UP000321798"/>
    </source>
</evidence>
<evidence type="ECO:0000256" key="1">
    <source>
        <dbReference type="ARBA" id="ARBA00022692"/>
    </source>
</evidence>
<feature type="domain" description="HAMP" evidence="8">
    <location>
        <begin position="107"/>
        <end position="159"/>
    </location>
</feature>
<dbReference type="EMBL" id="BKAL01000003">
    <property type="protein sequence ID" value="GEP68671.1"/>
    <property type="molecule type" value="Genomic_DNA"/>
</dbReference>
<dbReference type="SMART" id="SM00304">
    <property type="entry name" value="HAMP"/>
    <property type="match status" value="2"/>
</dbReference>
<proteinExistence type="inferred from homology"/>
<evidence type="ECO:0000256" key="5">
    <source>
        <dbReference type="PROSITE-ProRule" id="PRU00284"/>
    </source>
</evidence>
<reference evidence="9 10" key="1">
    <citation type="submission" date="2019-07" db="EMBL/GenBank/DDBJ databases">
        <title>Whole genome shotgun sequence of Cellulomonas soli NBRC 109434.</title>
        <authorList>
            <person name="Hosoyama A."/>
            <person name="Uohara A."/>
            <person name="Ohji S."/>
            <person name="Ichikawa N."/>
        </authorList>
    </citation>
    <scope>NUCLEOTIDE SEQUENCE [LARGE SCALE GENOMIC DNA]</scope>
    <source>
        <strain evidence="9 10">NBRC 109434</strain>
    </source>
</reference>
<dbReference type="PANTHER" id="PTHR32089:SF112">
    <property type="entry name" value="LYSOZYME-LIKE PROTEIN-RELATED"/>
    <property type="match status" value="1"/>
</dbReference>
<evidence type="ECO:0000256" key="4">
    <source>
        <dbReference type="ARBA" id="ARBA00029447"/>
    </source>
</evidence>
<evidence type="ECO:0000313" key="9">
    <source>
        <dbReference type="EMBL" id="GEP68671.1"/>
    </source>
</evidence>
<dbReference type="PROSITE" id="PS50885">
    <property type="entry name" value="HAMP"/>
    <property type="match status" value="1"/>
</dbReference>